<accession>A0AAN8UUE5</accession>
<dbReference type="AlphaFoldDB" id="A0AAN8UUE5"/>
<dbReference type="EMBL" id="JBAMMX010000021">
    <property type="protein sequence ID" value="KAK6919354.1"/>
    <property type="molecule type" value="Genomic_DNA"/>
</dbReference>
<keyword evidence="2" id="KW-1185">Reference proteome</keyword>
<comment type="caution">
    <text evidence="1">The sequence shown here is derived from an EMBL/GenBank/DDBJ whole genome shotgun (WGS) entry which is preliminary data.</text>
</comment>
<protein>
    <submittedName>
        <fullName evidence="1">Uncharacterized protein</fullName>
    </submittedName>
</protein>
<evidence type="ECO:0000313" key="1">
    <source>
        <dbReference type="EMBL" id="KAK6919354.1"/>
    </source>
</evidence>
<reference evidence="1 2" key="1">
    <citation type="submission" date="2023-12" db="EMBL/GenBank/DDBJ databases">
        <title>A high-quality genome assembly for Dillenia turbinata (Dilleniales).</title>
        <authorList>
            <person name="Chanderbali A."/>
        </authorList>
    </citation>
    <scope>NUCLEOTIDE SEQUENCE [LARGE SCALE GENOMIC DNA]</scope>
    <source>
        <strain evidence="1">LSX21</strain>
        <tissue evidence="1">Leaf</tissue>
    </source>
</reference>
<sequence length="64" mass="7111">MAFLLLLNERCNSSYLKGLIPVHYSMRGNGLVCKNPMLVQAVDFSFNGLHLQGNTSNSRPRPCS</sequence>
<name>A0AAN8UUE5_9MAGN</name>
<dbReference type="Proteomes" id="UP001370490">
    <property type="component" value="Unassembled WGS sequence"/>
</dbReference>
<gene>
    <name evidence="1" type="ORF">RJ641_015258</name>
</gene>
<proteinExistence type="predicted"/>
<evidence type="ECO:0000313" key="2">
    <source>
        <dbReference type="Proteomes" id="UP001370490"/>
    </source>
</evidence>
<organism evidence="1 2">
    <name type="scientific">Dillenia turbinata</name>
    <dbReference type="NCBI Taxonomy" id="194707"/>
    <lineage>
        <taxon>Eukaryota</taxon>
        <taxon>Viridiplantae</taxon>
        <taxon>Streptophyta</taxon>
        <taxon>Embryophyta</taxon>
        <taxon>Tracheophyta</taxon>
        <taxon>Spermatophyta</taxon>
        <taxon>Magnoliopsida</taxon>
        <taxon>eudicotyledons</taxon>
        <taxon>Gunneridae</taxon>
        <taxon>Pentapetalae</taxon>
        <taxon>Dilleniales</taxon>
        <taxon>Dilleniaceae</taxon>
        <taxon>Dillenia</taxon>
    </lineage>
</organism>